<accession>A0A8H5CDH3</accession>
<feature type="compositionally biased region" description="Low complexity" evidence="1">
    <location>
        <begin position="111"/>
        <end position="133"/>
    </location>
</feature>
<evidence type="ECO:0000256" key="1">
    <source>
        <dbReference type="SAM" id="MobiDB-lite"/>
    </source>
</evidence>
<comment type="caution">
    <text evidence="2">The sequence shown here is derived from an EMBL/GenBank/DDBJ whole genome shotgun (WGS) entry which is preliminary data.</text>
</comment>
<dbReference type="EMBL" id="JAACJM010000184">
    <property type="protein sequence ID" value="KAF5339498.1"/>
    <property type="molecule type" value="Genomic_DNA"/>
</dbReference>
<proteinExistence type="predicted"/>
<evidence type="ECO:0000313" key="2">
    <source>
        <dbReference type="EMBL" id="KAF5339498.1"/>
    </source>
</evidence>
<feature type="region of interest" description="Disordered" evidence="1">
    <location>
        <begin position="1"/>
        <end position="170"/>
    </location>
</feature>
<feature type="compositionally biased region" description="Polar residues" evidence="1">
    <location>
        <begin position="14"/>
        <end position="34"/>
    </location>
</feature>
<organism evidence="2 3">
    <name type="scientific">Tetrapyrgos nigripes</name>
    <dbReference type="NCBI Taxonomy" id="182062"/>
    <lineage>
        <taxon>Eukaryota</taxon>
        <taxon>Fungi</taxon>
        <taxon>Dikarya</taxon>
        <taxon>Basidiomycota</taxon>
        <taxon>Agaricomycotina</taxon>
        <taxon>Agaricomycetes</taxon>
        <taxon>Agaricomycetidae</taxon>
        <taxon>Agaricales</taxon>
        <taxon>Marasmiineae</taxon>
        <taxon>Marasmiaceae</taxon>
        <taxon>Tetrapyrgos</taxon>
    </lineage>
</organism>
<feature type="compositionally biased region" description="Basic residues" evidence="1">
    <location>
        <begin position="86"/>
        <end position="98"/>
    </location>
</feature>
<name>A0A8H5CDH3_9AGAR</name>
<dbReference type="AlphaFoldDB" id="A0A8H5CDH3"/>
<feature type="compositionally biased region" description="Acidic residues" evidence="1">
    <location>
        <begin position="151"/>
        <end position="170"/>
    </location>
</feature>
<evidence type="ECO:0000313" key="3">
    <source>
        <dbReference type="Proteomes" id="UP000559256"/>
    </source>
</evidence>
<dbReference type="Proteomes" id="UP000559256">
    <property type="component" value="Unassembled WGS sequence"/>
</dbReference>
<gene>
    <name evidence="2" type="ORF">D9758_016373</name>
</gene>
<feature type="compositionally biased region" description="Pro residues" evidence="1">
    <location>
        <begin position="75"/>
        <end position="85"/>
    </location>
</feature>
<protein>
    <submittedName>
        <fullName evidence="2">Uncharacterized protein</fullName>
    </submittedName>
</protein>
<reference evidence="2 3" key="1">
    <citation type="journal article" date="2020" name="ISME J.">
        <title>Uncovering the hidden diversity of litter-decomposition mechanisms in mushroom-forming fungi.</title>
        <authorList>
            <person name="Floudas D."/>
            <person name="Bentzer J."/>
            <person name="Ahren D."/>
            <person name="Johansson T."/>
            <person name="Persson P."/>
            <person name="Tunlid A."/>
        </authorList>
    </citation>
    <scope>NUCLEOTIDE SEQUENCE [LARGE SCALE GENOMIC DNA]</scope>
    <source>
        <strain evidence="2 3">CBS 291.85</strain>
    </source>
</reference>
<sequence>MDNVEGDELKAFWSESTPCFQLPSTSKTMTSRNGSRTEFEKSTPSPGAPPTDLVKADIGLGAESGLGLEGLKTPSPHPPSPYPPPHKGHPHLRERRPGRVYGFTTIPTPAPFSLTTLPPLPTTTTTITGPTSPFNLNLEPYADADAYNTGEGEDNGSDNFIGEEEDEEEG</sequence>
<keyword evidence="3" id="KW-1185">Reference proteome</keyword>